<dbReference type="GO" id="GO:0003735">
    <property type="term" value="F:structural constituent of ribosome"/>
    <property type="evidence" value="ECO:0007669"/>
    <property type="project" value="TreeGrafter"/>
</dbReference>
<evidence type="ECO:0000313" key="1">
    <source>
        <dbReference type="EMBL" id="KAG0669900.1"/>
    </source>
</evidence>
<name>A0A9P6WCA7_MAUEX</name>
<dbReference type="OrthoDB" id="10052321at2759"/>
<dbReference type="Pfam" id="PF12298">
    <property type="entry name" value="Bot1p"/>
    <property type="match status" value="1"/>
</dbReference>
<protein>
    <submittedName>
        <fullName evidence="1">Uncharacterized protein</fullName>
    </submittedName>
</protein>
<dbReference type="GO" id="GO:0005763">
    <property type="term" value="C:mitochondrial small ribosomal subunit"/>
    <property type="evidence" value="ECO:0007669"/>
    <property type="project" value="TreeGrafter"/>
</dbReference>
<sequence>MLGVQQHNKEFVVTILQQTRNVSRRRIAYPMYPFKRLTRQNPKKHDSNLKYAMRQFLGPKNYKGEYALNKYNDIPVNHEPNYLKPMQERGVSLRNPLNGKPMQENMRGQLEEIDPVMNRRYGSKRDDNDSVSLKPFPLNSNCKTNYMVSDETKLEIFDDIENKGMSTQQVSQKFGLKIPRVEAIVRLLKIETNWTNKNLINKDLQRLSKTIYQMVPLFKPDFVKDRENLSEIPVPPKTLKSRFVTIAESEPFGPIDAANVLELEPAMETLQKLSTEGEHSAGHLLKQKQQQQKNKVVLAELRKGDRSRLKFKDIKAEKVAYRYGSVLRDNKKNRSIGFNELGHMVYI</sequence>
<comment type="caution">
    <text evidence="1">The sequence shown here is derived from an EMBL/GenBank/DDBJ whole genome shotgun (WGS) entry which is preliminary data.</text>
</comment>
<accession>A0A9P6WCA7</accession>
<keyword evidence="2" id="KW-1185">Reference proteome</keyword>
<dbReference type="EMBL" id="PUHR01000031">
    <property type="protein sequence ID" value="KAG0669900.1"/>
    <property type="molecule type" value="Genomic_DNA"/>
</dbReference>
<dbReference type="Proteomes" id="UP000750334">
    <property type="component" value="Unassembled WGS sequence"/>
</dbReference>
<dbReference type="InterPro" id="IPR021036">
    <property type="entry name" value="Ribosomal_mS45"/>
</dbReference>
<dbReference type="PANTHER" id="PTHR28158:SF1">
    <property type="entry name" value="SMALL RIBOSOMAL SUBUNIT PROTEIN MS45"/>
    <property type="match status" value="1"/>
</dbReference>
<evidence type="ECO:0000313" key="2">
    <source>
        <dbReference type="Proteomes" id="UP000750334"/>
    </source>
</evidence>
<dbReference type="AlphaFoldDB" id="A0A9P6WCA7"/>
<proteinExistence type="predicted"/>
<dbReference type="GO" id="GO:0032543">
    <property type="term" value="P:mitochondrial translation"/>
    <property type="evidence" value="ECO:0007669"/>
    <property type="project" value="TreeGrafter"/>
</dbReference>
<reference evidence="1 2" key="1">
    <citation type="submission" date="2020-11" db="EMBL/GenBank/DDBJ databases">
        <title>Kefir isolates.</title>
        <authorList>
            <person name="Marcisauskas S."/>
            <person name="Kim Y."/>
            <person name="Blasche S."/>
        </authorList>
    </citation>
    <scope>NUCLEOTIDE SEQUENCE [LARGE SCALE GENOMIC DNA]</scope>
    <source>
        <strain evidence="1 2">OG2</strain>
    </source>
</reference>
<dbReference type="PANTHER" id="PTHR28158">
    <property type="entry name" value="37S RIBOSOMAL PROTEIN S35, MITOCHONDRIAL"/>
    <property type="match status" value="1"/>
</dbReference>
<gene>
    <name evidence="1" type="ORF">C6P45_003182</name>
</gene>
<organism evidence="1 2">
    <name type="scientific">Maudiozyma exigua</name>
    <name type="common">Yeast</name>
    <name type="synonym">Kazachstania exigua</name>
    <dbReference type="NCBI Taxonomy" id="34358"/>
    <lineage>
        <taxon>Eukaryota</taxon>
        <taxon>Fungi</taxon>
        <taxon>Dikarya</taxon>
        <taxon>Ascomycota</taxon>
        <taxon>Saccharomycotina</taxon>
        <taxon>Saccharomycetes</taxon>
        <taxon>Saccharomycetales</taxon>
        <taxon>Saccharomycetaceae</taxon>
        <taxon>Maudiozyma</taxon>
    </lineage>
</organism>